<keyword evidence="4" id="KW-1185">Reference proteome</keyword>
<accession>A0A1V6SC31</accession>
<evidence type="ECO:0000256" key="2">
    <source>
        <dbReference type="SAM" id="SignalP"/>
    </source>
</evidence>
<evidence type="ECO:0000256" key="1">
    <source>
        <dbReference type="SAM" id="MobiDB-lite"/>
    </source>
</evidence>
<proteinExistence type="predicted"/>
<name>A0A1V6SC31_9EURO</name>
<comment type="caution">
    <text evidence="3">The sequence shown here is derived from an EMBL/GenBank/DDBJ whole genome shotgun (WGS) entry which is preliminary data.</text>
</comment>
<dbReference type="Proteomes" id="UP000191342">
    <property type="component" value="Unassembled WGS sequence"/>
</dbReference>
<keyword evidence="2" id="KW-0732">Signal</keyword>
<feature type="chain" id="PRO_5012506209" evidence="2">
    <location>
        <begin position="23"/>
        <end position="265"/>
    </location>
</feature>
<reference evidence="4" key="1">
    <citation type="journal article" date="2017" name="Nat. Microbiol.">
        <title>Global analysis of biosynthetic gene clusters reveals vast potential of secondary metabolite production in Penicillium species.</title>
        <authorList>
            <person name="Nielsen J.C."/>
            <person name="Grijseels S."/>
            <person name="Prigent S."/>
            <person name="Ji B."/>
            <person name="Dainat J."/>
            <person name="Nielsen K.F."/>
            <person name="Frisvad J.C."/>
            <person name="Workman M."/>
            <person name="Nielsen J."/>
        </authorList>
    </citation>
    <scope>NUCLEOTIDE SEQUENCE [LARGE SCALE GENOMIC DNA]</scope>
    <source>
        <strain evidence="4">IBT 14082</strain>
    </source>
</reference>
<feature type="compositionally biased region" description="Acidic residues" evidence="1">
    <location>
        <begin position="72"/>
        <end position="82"/>
    </location>
</feature>
<evidence type="ECO:0000313" key="4">
    <source>
        <dbReference type="Proteomes" id="UP000191342"/>
    </source>
</evidence>
<protein>
    <submittedName>
        <fullName evidence="3">Uncharacterized protein</fullName>
    </submittedName>
</protein>
<dbReference type="EMBL" id="MLQL01000072">
    <property type="protein sequence ID" value="OQE11319.1"/>
    <property type="molecule type" value="Genomic_DNA"/>
</dbReference>
<feature type="signal peptide" evidence="2">
    <location>
        <begin position="1"/>
        <end position="22"/>
    </location>
</feature>
<dbReference type="AlphaFoldDB" id="A0A1V6SC31"/>
<sequence>MSTPQQPIHLILSLIAVQQKLALPVLRDLRAQSPVSEDVSTSHCFGGCPFCPPGFGGSLGGGSDSGSSSGGDENDDDDDDDGDNKKPTRVTAAGAAGSAWIEAFPTDKPSRAEMDSVAAAVGSRLSTLYASEQAVLTGGAKPTPSPSRMVMFVGRNIANFDNDNINQVFDFATTSTTINQALCTKKPLVASTNPGFRPPRFDNLSLGTYTACGYHTAQLGKIGSLVCEQGYTAPCGMVPGLNNVACTATERPYTVIHPQVTCVYG</sequence>
<feature type="region of interest" description="Disordered" evidence="1">
    <location>
        <begin position="59"/>
        <end position="93"/>
    </location>
</feature>
<evidence type="ECO:0000313" key="3">
    <source>
        <dbReference type="EMBL" id="OQE11319.1"/>
    </source>
</evidence>
<gene>
    <name evidence="3" type="ORF">PENFLA_c072G04473</name>
</gene>
<organism evidence="3 4">
    <name type="scientific">Penicillium flavigenum</name>
    <dbReference type="NCBI Taxonomy" id="254877"/>
    <lineage>
        <taxon>Eukaryota</taxon>
        <taxon>Fungi</taxon>
        <taxon>Dikarya</taxon>
        <taxon>Ascomycota</taxon>
        <taxon>Pezizomycotina</taxon>
        <taxon>Eurotiomycetes</taxon>
        <taxon>Eurotiomycetidae</taxon>
        <taxon>Eurotiales</taxon>
        <taxon>Aspergillaceae</taxon>
        <taxon>Penicillium</taxon>
    </lineage>
</organism>